<sequence length="233" mass="27349">MKAISESHKCKLSNRFQEIDRQFVCHKTKDQRSDMGVEYEGIKLIDIYTKSNPNKVAQKYGKQLIINLLFNYENKATIKRLVKINSDYRPPQIPQEDEIEEEKLLDEQKLFQSLHEQLKELQKKYNKTTEQISELFLRVCGDLEQVEAALQGKSVPEWTYLEDLALTKPYETAEYQWLLKQKGQKEIDKRRKFLLTADADEDLGASGGNNDEKMKDEYALKDENENEESVNYI</sequence>
<dbReference type="Proteomes" id="UP000039865">
    <property type="component" value="Unassembled WGS sequence"/>
</dbReference>
<feature type="compositionally biased region" description="Acidic residues" evidence="2">
    <location>
        <begin position="224"/>
        <end position="233"/>
    </location>
</feature>
<evidence type="ECO:0000256" key="1">
    <source>
        <dbReference type="SAM" id="Coils"/>
    </source>
</evidence>
<feature type="compositionally biased region" description="Basic and acidic residues" evidence="2">
    <location>
        <begin position="210"/>
        <end position="223"/>
    </location>
</feature>
<organism evidence="3 4">
    <name type="scientific">Stylonychia lemnae</name>
    <name type="common">Ciliate</name>
    <dbReference type="NCBI Taxonomy" id="5949"/>
    <lineage>
        <taxon>Eukaryota</taxon>
        <taxon>Sar</taxon>
        <taxon>Alveolata</taxon>
        <taxon>Ciliophora</taxon>
        <taxon>Intramacronucleata</taxon>
        <taxon>Spirotrichea</taxon>
        <taxon>Stichotrichia</taxon>
        <taxon>Sporadotrichida</taxon>
        <taxon>Oxytrichidae</taxon>
        <taxon>Stylonychinae</taxon>
        <taxon>Stylonychia</taxon>
    </lineage>
</organism>
<gene>
    <name evidence="3" type="primary">Contig4361.g4666</name>
    <name evidence="3" type="ORF">STYLEM_20516</name>
</gene>
<dbReference type="InParanoid" id="A0A078BAW9"/>
<evidence type="ECO:0000256" key="2">
    <source>
        <dbReference type="SAM" id="MobiDB-lite"/>
    </source>
</evidence>
<evidence type="ECO:0000313" key="3">
    <source>
        <dbReference type="EMBL" id="CDW91361.1"/>
    </source>
</evidence>
<name>A0A078BAW9_STYLE</name>
<proteinExistence type="predicted"/>
<feature type="region of interest" description="Disordered" evidence="2">
    <location>
        <begin position="201"/>
        <end position="233"/>
    </location>
</feature>
<keyword evidence="4" id="KW-1185">Reference proteome</keyword>
<dbReference type="EMBL" id="CCKQ01019342">
    <property type="protein sequence ID" value="CDW91361.1"/>
    <property type="molecule type" value="Genomic_DNA"/>
</dbReference>
<evidence type="ECO:0000313" key="4">
    <source>
        <dbReference type="Proteomes" id="UP000039865"/>
    </source>
</evidence>
<accession>A0A078BAW9</accession>
<keyword evidence="1" id="KW-0175">Coiled coil</keyword>
<reference evidence="3 4" key="1">
    <citation type="submission" date="2014-06" db="EMBL/GenBank/DDBJ databases">
        <authorList>
            <person name="Swart Estienne"/>
        </authorList>
    </citation>
    <scope>NUCLEOTIDE SEQUENCE [LARGE SCALE GENOMIC DNA]</scope>
    <source>
        <strain evidence="3 4">130c</strain>
    </source>
</reference>
<protein>
    <submittedName>
        <fullName evidence="3">Uncharacterized protein</fullName>
    </submittedName>
</protein>
<dbReference type="AlphaFoldDB" id="A0A078BAW9"/>
<feature type="coiled-coil region" evidence="1">
    <location>
        <begin position="104"/>
        <end position="138"/>
    </location>
</feature>